<dbReference type="GeneID" id="68094300"/>
<evidence type="ECO:0000313" key="4">
    <source>
        <dbReference type="Proteomes" id="UP000816034"/>
    </source>
</evidence>
<keyword evidence="1" id="KW-0472">Membrane</keyword>
<dbReference type="RefSeq" id="XP_044550801.1">
    <property type="nucleotide sequence ID" value="XM_044691196.1"/>
</dbReference>
<reference evidence="3 4" key="1">
    <citation type="journal article" date="2018" name="BMC Genomics">
        <title>The genome of Naegleria lovaniensis, the basis for a comparative approach to unravel pathogenicity factors of the human pathogenic amoeba N. fowleri.</title>
        <authorList>
            <person name="Liechti N."/>
            <person name="Schurch N."/>
            <person name="Bruggmann R."/>
            <person name="Wittwer M."/>
        </authorList>
    </citation>
    <scope>NUCLEOTIDE SEQUENCE [LARGE SCALE GENOMIC DNA]</scope>
    <source>
        <strain evidence="3 4">ATCC 30569</strain>
    </source>
</reference>
<organism evidence="3 4">
    <name type="scientific">Naegleria lovaniensis</name>
    <name type="common">Amoeba</name>
    <dbReference type="NCBI Taxonomy" id="51637"/>
    <lineage>
        <taxon>Eukaryota</taxon>
        <taxon>Discoba</taxon>
        <taxon>Heterolobosea</taxon>
        <taxon>Tetramitia</taxon>
        <taxon>Eutetramitia</taxon>
        <taxon>Vahlkampfiidae</taxon>
        <taxon>Naegleria</taxon>
    </lineage>
</organism>
<protein>
    <submittedName>
        <fullName evidence="3">Uncharacterized protein</fullName>
    </submittedName>
</protein>
<proteinExistence type="predicted"/>
<feature type="signal peptide" evidence="2">
    <location>
        <begin position="1"/>
        <end position="20"/>
    </location>
</feature>
<keyword evidence="1" id="KW-1133">Transmembrane helix</keyword>
<evidence type="ECO:0000256" key="2">
    <source>
        <dbReference type="SAM" id="SignalP"/>
    </source>
</evidence>
<dbReference type="AlphaFoldDB" id="A0AA88GW41"/>
<comment type="caution">
    <text evidence="3">The sequence shown here is derived from an EMBL/GenBank/DDBJ whole genome shotgun (WGS) entry which is preliminary data.</text>
</comment>
<sequence>MKRLSLCLFLVLFCVLTLQASYHSVLAQQCKNRKPFANPAPCSGCTFCTATASSSCCTAQEDSAASLSASLGKIISQGCYEQMAMAACAVCDPKNSQYINTDTMQMKVCKSACQRLASSCGTSSTICDSLPTTDCWSEASTVKSLQVMGMMMVVMLLMSVFLMW</sequence>
<keyword evidence="4" id="KW-1185">Reference proteome</keyword>
<keyword evidence="1" id="KW-0812">Transmembrane</keyword>
<evidence type="ECO:0000313" key="3">
    <source>
        <dbReference type="EMBL" id="KAG2386809.1"/>
    </source>
</evidence>
<feature type="transmembrane region" description="Helical" evidence="1">
    <location>
        <begin position="145"/>
        <end position="163"/>
    </location>
</feature>
<accession>A0AA88GW41</accession>
<gene>
    <name evidence="3" type="ORF">C9374_001844</name>
</gene>
<keyword evidence="2" id="KW-0732">Signal</keyword>
<name>A0AA88GW41_NAELO</name>
<feature type="chain" id="PRO_5041730952" evidence="2">
    <location>
        <begin position="21"/>
        <end position="164"/>
    </location>
</feature>
<evidence type="ECO:0000256" key="1">
    <source>
        <dbReference type="SAM" id="Phobius"/>
    </source>
</evidence>
<dbReference type="Proteomes" id="UP000816034">
    <property type="component" value="Unassembled WGS sequence"/>
</dbReference>
<dbReference type="EMBL" id="PYSW02000014">
    <property type="protein sequence ID" value="KAG2386809.1"/>
    <property type="molecule type" value="Genomic_DNA"/>
</dbReference>